<keyword evidence="4 7" id="KW-0812">Transmembrane</keyword>
<evidence type="ECO:0000256" key="6">
    <source>
        <dbReference type="ARBA" id="ARBA00023136"/>
    </source>
</evidence>
<dbReference type="Proteomes" id="UP001199916">
    <property type="component" value="Unassembled WGS sequence"/>
</dbReference>
<keyword evidence="6 7" id="KW-0472">Membrane</keyword>
<feature type="transmembrane region" description="Helical" evidence="7">
    <location>
        <begin position="33"/>
        <end position="55"/>
    </location>
</feature>
<comment type="caution">
    <text evidence="10">The sequence shown here is derived from an EMBL/GenBank/DDBJ whole genome shotgun (WGS) entry which is preliminary data.</text>
</comment>
<evidence type="ECO:0000259" key="9">
    <source>
        <dbReference type="PROSITE" id="PS50928"/>
    </source>
</evidence>
<dbReference type="EMBL" id="JAJNBZ010000015">
    <property type="protein sequence ID" value="MCE5171147.1"/>
    <property type="molecule type" value="Genomic_DNA"/>
</dbReference>
<organism evidence="10 11">
    <name type="scientific">Paenibacillus profundus</name>
    <dbReference type="NCBI Taxonomy" id="1173085"/>
    <lineage>
        <taxon>Bacteria</taxon>
        <taxon>Bacillati</taxon>
        <taxon>Bacillota</taxon>
        <taxon>Bacilli</taxon>
        <taxon>Bacillales</taxon>
        <taxon>Paenibacillaceae</taxon>
        <taxon>Paenibacillus</taxon>
    </lineage>
</organism>
<dbReference type="PANTHER" id="PTHR43744">
    <property type="entry name" value="ABC TRANSPORTER PERMEASE PROTEIN MG189-RELATED-RELATED"/>
    <property type="match status" value="1"/>
</dbReference>
<feature type="transmembrane region" description="Helical" evidence="7">
    <location>
        <begin position="127"/>
        <end position="152"/>
    </location>
</feature>
<gene>
    <name evidence="10" type="ORF">LQV63_17740</name>
</gene>
<feature type="region of interest" description="Disordered" evidence="8">
    <location>
        <begin position="1"/>
        <end position="25"/>
    </location>
</feature>
<dbReference type="PANTHER" id="PTHR43744:SF12">
    <property type="entry name" value="ABC TRANSPORTER PERMEASE PROTEIN MG189-RELATED"/>
    <property type="match status" value="1"/>
</dbReference>
<dbReference type="InterPro" id="IPR035906">
    <property type="entry name" value="MetI-like_sf"/>
</dbReference>
<protein>
    <submittedName>
        <fullName evidence="10">Carbohydrate ABC transporter permease</fullName>
    </submittedName>
</protein>
<comment type="subcellular location">
    <subcellularLocation>
        <location evidence="1 7">Cell membrane</location>
        <topology evidence="1 7">Multi-pass membrane protein</topology>
    </subcellularLocation>
</comment>
<feature type="transmembrane region" description="Helical" evidence="7">
    <location>
        <begin position="164"/>
        <end position="184"/>
    </location>
</feature>
<feature type="transmembrane region" description="Helical" evidence="7">
    <location>
        <begin position="267"/>
        <end position="286"/>
    </location>
</feature>
<name>A0ABS8YIZ3_9BACL</name>
<comment type="similarity">
    <text evidence="7">Belongs to the binding-protein-dependent transport system permease family.</text>
</comment>
<keyword evidence="3" id="KW-1003">Cell membrane</keyword>
<feature type="domain" description="ABC transmembrane type-1" evidence="9">
    <location>
        <begin position="95"/>
        <end position="286"/>
    </location>
</feature>
<evidence type="ECO:0000256" key="1">
    <source>
        <dbReference type="ARBA" id="ARBA00004651"/>
    </source>
</evidence>
<evidence type="ECO:0000256" key="8">
    <source>
        <dbReference type="SAM" id="MobiDB-lite"/>
    </source>
</evidence>
<dbReference type="SUPFAM" id="SSF161098">
    <property type="entry name" value="MetI-like"/>
    <property type="match status" value="1"/>
</dbReference>
<dbReference type="PROSITE" id="PS50928">
    <property type="entry name" value="ABC_TM1"/>
    <property type="match status" value="1"/>
</dbReference>
<feature type="transmembrane region" description="Helical" evidence="7">
    <location>
        <begin position="94"/>
        <end position="115"/>
    </location>
</feature>
<dbReference type="InterPro" id="IPR000515">
    <property type="entry name" value="MetI-like"/>
</dbReference>
<dbReference type="CDD" id="cd06261">
    <property type="entry name" value="TM_PBP2"/>
    <property type="match status" value="1"/>
</dbReference>
<sequence>MAEHNSWNVNKPVRPGRSPRLPSKQRNQRMGRIFLVTVLSLGSLVMIVPFLWMLITSFDWGARLNIPFPPRLFPRQFSIRTYEVAFLNIDMLKYILNSIIVAVGVIIVSLLSALLSGYALSKIRFRGAGVVLVVALSTMMIPFEMTMIPQYLLFDKLRLLDSYWAFYLPALNYAFGTFLAKQFIDQLPNTLREAAIIDGAREGTVFWRVYFPLCTPIVATIIILQFLGVWNDLLWPLLVLSDAGKYTIQLGLAMFTYNQGLNRMPAIIMAATTVSLLPVLVLYLFLQRYIVESIALSGIKQ</sequence>
<dbReference type="RefSeq" id="WP_233697698.1">
    <property type="nucleotide sequence ID" value="NZ_JAJNBZ010000015.1"/>
</dbReference>
<evidence type="ECO:0000256" key="5">
    <source>
        <dbReference type="ARBA" id="ARBA00022989"/>
    </source>
</evidence>
<evidence type="ECO:0000256" key="7">
    <source>
        <dbReference type="RuleBase" id="RU363032"/>
    </source>
</evidence>
<dbReference type="Pfam" id="PF00528">
    <property type="entry name" value="BPD_transp_1"/>
    <property type="match status" value="1"/>
</dbReference>
<proteinExistence type="inferred from homology"/>
<reference evidence="10 11" key="1">
    <citation type="submission" date="2021-11" db="EMBL/GenBank/DDBJ databases">
        <title>Draft genome sequence of Paenibacillus profundus YoMME, a new Gram-positive bacteria with exoelectrogenic properties.</title>
        <authorList>
            <person name="Hubenova Y."/>
            <person name="Hubenova E."/>
            <person name="Manasiev Y."/>
            <person name="Peykov S."/>
            <person name="Mitov M."/>
        </authorList>
    </citation>
    <scope>NUCLEOTIDE SEQUENCE [LARGE SCALE GENOMIC DNA]</scope>
    <source>
        <strain evidence="10 11">YoMME</strain>
    </source>
</reference>
<keyword evidence="11" id="KW-1185">Reference proteome</keyword>
<dbReference type="Gene3D" id="1.10.3720.10">
    <property type="entry name" value="MetI-like"/>
    <property type="match status" value="1"/>
</dbReference>
<evidence type="ECO:0000313" key="10">
    <source>
        <dbReference type="EMBL" id="MCE5171147.1"/>
    </source>
</evidence>
<keyword evidence="2 7" id="KW-0813">Transport</keyword>
<keyword evidence="5 7" id="KW-1133">Transmembrane helix</keyword>
<evidence type="ECO:0000256" key="2">
    <source>
        <dbReference type="ARBA" id="ARBA00022448"/>
    </source>
</evidence>
<feature type="transmembrane region" description="Helical" evidence="7">
    <location>
        <begin position="205"/>
        <end position="227"/>
    </location>
</feature>
<accession>A0ABS8YIZ3</accession>
<evidence type="ECO:0000256" key="4">
    <source>
        <dbReference type="ARBA" id="ARBA00022692"/>
    </source>
</evidence>
<evidence type="ECO:0000256" key="3">
    <source>
        <dbReference type="ARBA" id="ARBA00022475"/>
    </source>
</evidence>
<evidence type="ECO:0000313" key="11">
    <source>
        <dbReference type="Proteomes" id="UP001199916"/>
    </source>
</evidence>